<dbReference type="RefSeq" id="WP_035593075.1">
    <property type="nucleotide sequence ID" value="NZ_ARYM01000001.1"/>
</dbReference>
<dbReference type="SUPFAM" id="SSF46689">
    <property type="entry name" value="Homeodomain-like"/>
    <property type="match status" value="1"/>
</dbReference>
<evidence type="ECO:0000313" key="5">
    <source>
        <dbReference type="Proteomes" id="UP000027100"/>
    </source>
</evidence>
<sequence length="205" mass="22412">MTEKTRRNPKQARAQATVDAILAATFQLLESEGESRLTTNRIAERAGVSIGTLYQYFRDRDDILAAMGERQAEALRQKVTEIVLAAPEQDAIRTIIQAIMGGIEGSPETRIVLMDALFKARGESIMSEHHLAFVEAISSRSDLNLVLGRESAFVLTHAVICLLRAAAAEPELELDPKALEDELVLLIESYLIALGARAEKASGKP</sequence>
<dbReference type="PRINTS" id="PR00455">
    <property type="entry name" value="HTHTETR"/>
</dbReference>
<organism evidence="4 5">
    <name type="scientific">Hyphomonas polymorpha PS728</name>
    <dbReference type="NCBI Taxonomy" id="1280954"/>
    <lineage>
        <taxon>Bacteria</taxon>
        <taxon>Pseudomonadati</taxon>
        <taxon>Pseudomonadota</taxon>
        <taxon>Alphaproteobacteria</taxon>
        <taxon>Hyphomonadales</taxon>
        <taxon>Hyphomonadaceae</taxon>
        <taxon>Hyphomonas</taxon>
    </lineage>
</organism>
<dbReference type="PROSITE" id="PS50977">
    <property type="entry name" value="HTH_TETR_2"/>
    <property type="match status" value="1"/>
</dbReference>
<dbReference type="GO" id="GO:0000976">
    <property type="term" value="F:transcription cis-regulatory region binding"/>
    <property type="evidence" value="ECO:0007669"/>
    <property type="project" value="TreeGrafter"/>
</dbReference>
<proteinExistence type="predicted"/>
<name>A0A062VNS1_9PROT</name>
<dbReference type="STRING" id="1280954.HPO_00250"/>
<dbReference type="PANTHER" id="PTHR30055:SF226">
    <property type="entry name" value="HTH-TYPE TRANSCRIPTIONAL REGULATOR PKSA"/>
    <property type="match status" value="1"/>
</dbReference>
<dbReference type="Proteomes" id="UP000027100">
    <property type="component" value="Unassembled WGS sequence"/>
</dbReference>
<keyword evidence="1 2" id="KW-0238">DNA-binding</keyword>
<protein>
    <submittedName>
        <fullName evidence="4">TetR family transcriptional regulator</fullName>
    </submittedName>
</protein>
<dbReference type="InterPro" id="IPR009057">
    <property type="entry name" value="Homeodomain-like_sf"/>
</dbReference>
<feature type="DNA-binding region" description="H-T-H motif" evidence="2">
    <location>
        <begin position="38"/>
        <end position="57"/>
    </location>
</feature>
<feature type="domain" description="HTH tetR-type" evidence="3">
    <location>
        <begin position="15"/>
        <end position="75"/>
    </location>
</feature>
<dbReference type="InterPro" id="IPR050109">
    <property type="entry name" value="HTH-type_TetR-like_transc_reg"/>
</dbReference>
<dbReference type="AlphaFoldDB" id="A0A062VNS1"/>
<dbReference type="OrthoDB" id="9808189at2"/>
<dbReference type="PANTHER" id="PTHR30055">
    <property type="entry name" value="HTH-TYPE TRANSCRIPTIONAL REGULATOR RUTR"/>
    <property type="match status" value="1"/>
</dbReference>
<gene>
    <name evidence="4" type="ORF">HPO_00250</name>
</gene>
<evidence type="ECO:0000256" key="2">
    <source>
        <dbReference type="PROSITE-ProRule" id="PRU00335"/>
    </source>
</evidence>
<dbReference type="PATRIC" id="fig|1280954.3.peg.54"/>
<evidence type="ECO:0000313" key="4">
    <source>
        <dbReference type="EMBL" id="KDA00413.1"/>
    </source>
</evidence>
<dbReference type="GO" id="GO:0003700">
    <property type="term" value="F:DNA-binding transcription factor activity"/>
    <property type="evidence" value="ECO:0007669"/>
    <property type="project" value="TreeGrafter"/>
</dbReference>
<accession>A0A062VNS1</accession>
<dbReference type="Pfam" id="PF00440">
    <property type="entry name" value="TetR_N"/>
    <property type="match status" value="1"/>
</dbReference>
<reference evidence="4 5" key="1">
    <citation type="journal article" date="2014" name="Antonie Van Leeuwenhoek">
        <title>Hyphomonas beringensis sp. nov. and Hyphomonas chukchiensis sp. nov., isolated from surface seawater of the Bering Sea and Chukchi Sea.</title>
        <authorList>
            <person name="Li C."/>
            <person name="Lai Q."/>
            <person name="Li G."/>
            <person name="Dong C."/>
            <person name="Wang J."/>
            <person name="Liao Y."/>
            <person name="Shao Z."/>
        </authorList>
    </citation>
    <scope>NUCLEOTIDE SEQUENCE [LARGE SCALE GENOMIC DNA]</scope>
    <source>
        <strain evidence="4 5">PS728</strain>
    </source>
</reference>
<dbReference type="Gene3D" id="1.10.357.10">
    <property type="entry name" value="Tetracycline Repressor, domain 2"/>
    <property type="match status" value="1"/>
</dbReference>
<keyword evidence="5" id="KW-1185">Reference proteome</keyword>
<evidence type="ECO:0000259" key="3">
    <source>
        <dbReference type="PROSITE" id="PS50977"/>
    </source>
</evidence>
<evidence type="ECO:0000256" key="1">
    <source>
        <dbReference type="ARBA" id="ARBA00023125"/>
    </source>
</evidence>
<dbReference type="InterPro" id="IPR001647">
    <property type="entry name" value="HTH_TetR"/>
</dbReference>
<dbReference type="eggNOG" id="COG1309">
    <property type="taxonomic scope" value="Bacteria"/>
</dbReference>
<dbReference type="EMBL" id="ARYM01000001">
    <property type="protein sequence ID" value="KDA00413.1"/>
    <property type="molecule type" value="Genomic_DNA"/>
</dbReference>
<comment type="caution">
    <text evidence="4">The sequence shown here is derived from an EMBL/GenBank/DDBJ whole genome shotgun (WGS) entry which is preliminary data.</text>
</comment>